<accession>A0A9X1SU93</accession>
<evidence type="ECO:0000256" key="2">
    <source>
        <dbReference type="SAM" id="Phobius"/>
    </source>
</evidence>
<feature type="region of interest" description="Disordered" evidence="1">
    <location>
        <begin position="155"/>
        <end position="175"/>
    </location>
</feature>
<dbReference type="AlphaFoldDB" id="A0A9X1SU93"/>
<gene>
    <name evidence="3" type="ORF">LR394_14885</name>
</gene>
<feature type="region of interest" description="Disordered" evidence="1">
    <location>
        <begin position="77"/>
        <end position="97"/>
    </location>
</feature>
<name>A0A9X1SU93_9ACTN</name>
<evidence type="ECO:0000256" key="1">
    <source>
        <dbReference type="SAM" id="MobiDB-lite"/>
    </source>
</evidence>
<dbReference type="RefSeq" id="WP_231442149.1">
    <property type="nucleotide sequence ID" value="NZ_JAJOMB010000007.1"/>
</dbReference>
<proteinExistence type="predicted"/>
<keyword evidence="4" id="KW-1185">Reference proteome</keyword>
<keyword evidence="2" id="KW-0812">Transmembrane</keyword>
<feature type="transmembrane region" description="Helical" evidence="2">
    <location>
        <begin position="39"/>
        <end position="67"/>
    </location>
</feature>
<organism evidence="3 4">
    <name type="scientific">Kineosporia babensis</name>
    <dbReference type="NCBI Taxonomy" id="499548"/>
    <lineage>
        <taxon>Bacteria</taxon>
        <taxon>Bacillati</taxon>
        <taxon>Actinomycetota</taxon>
        <taxon>Actinomycetes</taxon>
        <taxon>Kineosporiales</taxon>
        <taxon>Kineosporiaceae</taxon>
        <taxon>Kineosporia</taxon>
    </lineage>
</organism>
<reference evidence="3" key="1">
    <citation type="submission" date="2021-11" db="EMBL/GenBank/DDBJ databases">
        <title>Streptomyces corallinus and Kineosporia corallina sp. nov., two new coral-derived marine actinobacteria.</title>
        <authorList>
            <person name="Buangrab K."/>
            <person name="Sutthacheep M."/>
            <person name="Yeemin T."/>
            <person name="Harunari E."/>
            <person name="Igarashi Y."/>
            <person name="Sripreechasak P."/>
            <person name="Kanchanasin P."/>
            <person name="Tanasupawat S."/>
            <person name="Phongsopitanun W."/>
        </authorList>
    </citation>
    <scope>NUCLEOTIDE SEQUENCE</scope>
    <source>
        <strain evidence="3">JCM 31032</strain>
    </source>
</reference>
<evidence type="ECO:0000313" key="4">
    <source>
        <dbReference type="Proteomes" id="UP001138997"/>
    </source>
</evidence>
<feature type="transmembrane region" description="Helical" evidence="2">
    <location>
        <begin position="6"/>
        <end position="27"/>
    </location>
</feature>
<feature type="compositionally biased region" description="Basic and acidic residues" evidence="1">
    <location>
        <begin position="77"/>
        <end position="91"/>
    </location>
</feature>
<dbReference type="Proteomes" id="UP001138997">
    <property type="component" value="Unassembled WGS sequence"/>
</dbReference>
<protein>
    <submittedName>
        <fullName evidence="3">Uncharacterized protein</fullName>
    </submittedName>
</protein>
<evidence type="ECO:0000313" key="3">
    <source>
        <dbReference type="EMBL" id="MCD5312191.1"/>
    </source>
</evidence>
<dbReference type="EMBL" id="JAJOMB010000007">
    <property type="protein sequence ID" value="MCD5312191.1"/>
    <property type="molecule type" value="Genomic_DNA"/>
</dbReference>
<keyword evidence="2" id="KW-1133">Transmembrane helix</keyword>
<keyword evidence="2" id="KW-0472">Membrane</keyword>
<comment type="caution">
    <text evidence="3">The sequence shown here is derived from an EMBL/GenBank/DDBJ whole genome shotgun (WGS) entry which is preliminary data.</text>
</comment>
<feature type="transmembrane region" description="Helical" evidence="2">
    <location>
        <begin position="188"/>
        <end position="209"/>
    </location>
</feature>
<feature type="compositionally biased region" description="Basic and acidic residues" evidence="1">
    <location>
        <begin position="157"/>
        <end position="175"/>
    </location>
</feature>
<sequence>MSVAEIIQAFGWIPVCWLLAVHILIRMGRLPRYGRAVRMAGYLAALTIVAAAVTTRMWPIAVLGLLFMRTELLGHRHAEESPEKAEPERVPTARRPLHDDDELLDDVRIHHGGGGGARLLPGRTAASAAMLNARTEPVHLGHDKSDPDFVPASVGLRDLHHDDHPPHPRDPQERDHPILQGAKHVTDIVLKVEIVAVVVIALVLFGVWAEGQRRDFVRNTNYNVCEMSSSC</sequence>